<evidence type="ECO:0000313" key="3">
    <source>
        <dbReference type="Proteomes" id="UP000433883"/>
    </source>
</evidence>
<evidence type="ECO:0000313" key="2">
    <source>
        <dbReference type="EMBL" id="KAE9975470.1"/>
    </source>
</evidence>
<name>A0A8H3USG4_VENIN</name>
<sequence length="152" mass="16425">MNTILLATFLTLTTASPAIAGLSGHQTANIDYCKEKNYQDCVFGVSRAANDCIALPDNYPLLSVKFENTVKCQVFTDKQCGFSADVSMRYVRLEQGSPDLSAHNEVIGGYFQSLRCAGGVPVYRVADPVVEKKKSDGIGVRVKLALAGEVIE</sequence>
<protein>
    <submittedName>
        <fullName evidence="2">Uncharacterized protein</fullName>
    </submittedName>
</protein>
<reference evidence="2 3" key="1">
    <citation type="submission" date="2019-11" db="EMBL/GenBank/DDBJ databases">
        <title>Venturia inaequalis Genome Resource.</title>
        <authorList>
            <person name="Lichtner F.J."/>
        </authorList>
    </citation>
    <scope>NUCLEOTIDE SEQUENCE [LARGE SCALE GENOMIC DNA]</scope>
    <source>
        <strain evidence="2">Bline_iso_100314</strain>
    </source>
</reference>
<accession>A0A8H3USG4</accession>
<dbReference type="EMBL" id="WNWQ01000177">
    <property type="protein sequence ID" value="KAE9975470.1"/>
    <property type="molecule type" value="Genomic_DNA"/>
</dbReference>
<proteinExistence type="predicted"/>
<feature type="signal peptide" evidence="1">
    <location>
        <begin position="1"/>
        <end position="20"/>
    </location>
</feature>
<organism evidence="2 3">
    <name type="scientific">Venturia inaequalis</name>
    <name type="common">Apple scab fungus</name>
    <dbReference type="NCBI Taxonomy" id="5025"/>
    <lineage>
        <taxon>Eukaryota</taxon>
        <taxon>Fungi</taxon>
        <taxon>Dikarya</taxon>
        <taxon>Ascomycota</taxon>
        <taxon>Pezizomycotina</taxon>
        <taxon>Dothideomycetes</taxon>
        <taxon>Pleosporomycetidae</taxon>
        <taxon>Venturiales</taxon>
        <taxon>Venturiaceae</taxon>
        <taxon>Venturia</taxon>
    </lineage>
</organism>
<comment type="caution">
    <text evidence="2">The sequence shown here is derived from an EMBL/GenBank/DDBJ whole genome shotgun (WGS) entry which is preliminary data.</text>
</comment>
<evidence type="ECO:0000256" key="1">
    <source>
        <dbReference type="SAM" id="SignalP"/>
    </source>
</evidence>
<keyword evidence="1" id="KW-0732">Signal</keyword>
<gene>
    <name evidence="2" type="ORF">BLS_002595</name>
</gene>
<feature type="chain" id="PRO_5034365029" evidence="1">
    <location>
        <begin position="21"/>
        <end position="152"/>
    </location>
</feature>
<dbReference type="Proteomes" id="UP000433883">
    <property type="component" value="Unassembled WGS sequence"/>
</dbReference>
<dbReference type="AlphaFoldDB" id="A0A8H3USG4"/>